<dbReference type="Proteomes" id="UP000316612">
    <property type="component" value="Unassembled WGS sequence"/>
</dbReference>
<evidence type="ECO:0000313" key="3">
    <source>
        <dbReference type="Proteomes" id="UP000316612"/>
    </source>
</evidence>
<dbReference type="Pfam" id="PF05899">
    <property type="entry name" value="Cupin_3"/>
    <property type="match status" value="1"/>
</dbReference>
<dbReference type="SUPFAM" id="SSF51182">
    <property type="entry name" value="RmlC-like cupins"/>
    <property type="match status" value="1"/>
</dbReference>
<dbReference type="InterPro" id="IPR011051">
    <property type="entry name" value="RmlC_Cupin_sf"/>
</dbReference>
<keyword evidence="3" id="KW-1185">Reference proteome</keyword>
<reference evidence="2 3" key="1">
    <citation type="submission" date="2019-06" db="EMBL/GenBank/DDBJ databases">
        <title>Whole genome shotgun sequence of Glutamicibacter uratoxydans NBRC 15515.</title>
        <authorList>
            <person name="Hosoyama A."/>
            <person name="Uohara A."/>
            <person name="Ohji S."/>
            <person name="Ichikawa N."/>
        </authorList>
    </citation>
    <scope>NUCLEOTIDE SEQUENCE [LARGE SCALE GENOMIC DNA]</scope>
    <source>
        <strain evidence="2 3">NBRC 15515</strain>
    </source>
</reference>
<name>A0A4Y4DN06_GLUUR</name>
<dbReference type="InterPro" id="IPR008579">
    <property type="entry name" value="UGlyAH_Cupin_dom"/>
</dbReference>
<evidence type="ECO:0000313" key="2">
    <source>
        <dbReference type="EMBL" id="GED05973.1"/>
    </source>
</evidence>
<dbReference type="Gene3D" id="2.60.120.10">
    <property type="entry name" value="Jelly Rolls"/>
    <property type="match status" value="1"/>
</dbReference>
<evidence type="ECO:0000259" key="1">
    <source>
        <dbReference type="Pfam" id="PF05899"/>
    </source>
</evidence>
<protein>
    <submittedName>
        <fullName evidence="2">Cupin</fullName>
    </submittedName>
</protein>
<dbReference type="InterPro" id="IPR014710">
    <property type="entry name" value="RmlC-like_jellyroll"/>
</dbReference>
<proteinExistence type="predicted"/>
<feature type="domain" description="(S)-ureidoglycine aminohydrolase cupin" evidence="1">
    <location>
        <begin position="52"/>
        <end position="123"/>
    </location>
</feature>
<accession>A0A4Y4DN06</accession>
<dbReference type="RefSeq" id="WP_218024652.1">
    <property type="nucleotide sequence ID" value="NZ_BJNY01000007.1"/>
</dbReference>
<comment type="caution">
    <text evidence="2">The sequence shown here is derived from an EMBL/GenBank/DDBJ whole genome shotgun (WGS) entry which is preliminary data.</text>
</comment>
<sequence length="126" mass="13746">MNNNSTVFEEHYDTRSIDALKIELALDPVEGSQLVAGSPCTAVQSLGEIFGVEFGLWEMSEGAMTDIEAEELFIVLAGQATVTVHAANGFEAEVFSLVPGSICHLREGMHTTWVVDQPLRKVYMAK</sequence>
<dbReference type="AlphaFoldDB" id="A0A4Y4DN06"/>
<dbReference type="EMBL" id="BJNY01000007">
    <property type="protein sequence ID" value="GED05973.1"/>
    <property type="molecule type" value="Genomic_DNA"/>
</dbReference>
<organism evidence="2 3">
    <name type="scientific">Glutamicibacter uratoxydans</name>
    <name type="common">Arthrobacter uratoxydans</name>
    <dbReference type="NCBI Taxonomy" id="43667"/>
    <lineage>
        <taxon>Bacteria</taxon>
        <taxon>Bacillati</taxon>
        <taxon>Actinomycetota</taxon>
        <taxon>Actinomycetes</taxon>
        <taxon>Micrococcales</taxon>
        <taxon>Micrococcaceae</taxon>
        <taxon>Glutamicibacter</taxon>
    </lineage>
</organism>
<gene>
    <name evidence="2" type="ORF">AUR04nite_15050</name>
</gene>